<organism evidence="1">
    <name type="scientific">Micrurus paraensis</name>
    <dbReference type="NCBI Taxonomy" id="1970185"/>
    <lineage>
        <taxon>Eukaryota</taxon>
        <taxon>Metazoa</taxon>
        <taxon>Chordata</taxon>
        <taxon>Craniata</taxon>
        <taxon>Vertebrata</taxon>
        <taxon>Euteleostomi</taxon>
        <taxon>Lepidosauria</taxon>
        <taxon>Squamata</taxon>
        <taxon>Bifurcata</taxon>
        <taxon>Unidentata</taxon>
        <taxon>Episquamata</taxon>
        <taxon>Toxicofera</taxon>
        <taxon>Serpentes</taxon>
        <taxon>Colubroidea</taxon>
        <taxon>Elapidae</taxon>
        <taxon>Elapinae</taxon>
        <taxon>Micrurus</taxon>
    </lineage>
</organism>
<reference evidence="1" key="1">
    <citation type="submission" date="2017-07" db="EMBL/GenBank/DDBJ databases">
        <authorList>
            <person name="Mikheyev A."/>
            <person name="Grau M."/>
        </authorList>
    </citation>
    <scope>NUCLEOTIDE SEQUENCE</scope>
    <source>
        <tissue evidence="1">Venom_gland</tissue>
    </source>
</reference>
<proteinExistence type="predicted"/>
<sequence>MPPPLSILPDLPSLFVVEFRMRRRYIGRQLTTLRMPYCLWNTLAMLMVVRNVAMLECSERLPVVFSSHLLFSPSWDHSSVMVHLDGGAIEPGAKLWHQPESSCPLKALGVMWGGGTDGSVFQHTLPTAILSL</sequence>
<name>A0A2D4KTI9_9SAUR</name>
<evidence type="ECO:0000313" key="1">
    <source>
        <dbReference type="EMBL" id="LAB12044.1"/>
    </source>
</evidence>
<reference evidence="1" key="2">
    <citation type="submission" date="2017-11" db="EMBL/GenBank/DDBJ databases">
        <title>Coralsnake Venomics: Analyses of Venom Gland Transcriptomes and Proteomes of Six Brazilian Taxa.</title>
        <authorList>
            <person name="Aird S.D."/>
            <person name="Jorge da Silva N."/>
            <person name="Qiu L."/>
            <person name="Villar-Briones A."/>
            <person name="Aparecida-Saddi V."/>
            <person name="Campos-Telles M.P."/>
            <person name="Grau M."/>
            <person name="Mikheyev A.S."/>
        </authorList>
    </citation>
    <scope>NUCLEOTIDE SEQUENCE</scope>
    <source>
        <tissue evidence="1">Venom_gland</tissue>
    </source>
</reference>
<dbReference type="EMBL" id="IACL01086206">
    <property type="protein sequence ID" value="LAB12044.1"/>
    <property type="molecule type" value="Transcribed_RNA"/>
</dbReference>
<accession>A0A2D4KTI9</accession>
<dbReference type="AlphaFoldDB" id="A0A2D4KTI9"/>
<protein>
    <submittedName>
        <fullName evidence="1">Uncharacterized protein</fullName>
    </submittedName>
</protein>